<dbReference type="GO" id="GO:0009055">
    <property type="term" value="F:electron transfer activity"/>
    <property type="evidence" value="ECO:0007669"/>
    <property type="project" value="InterPro"/>
</dbReference>
<name>A0A382B8J9_9ZZZZ</name>
<keyword evidence="5" id="KW-0408">Iron</keyword>
<evidence type="ECO:0000256" key="1">
    <source>
        <dbReference type="ARBA" id="ARBA00022448"/>
    </source>
</evidence>
<protein>
    <recommendedName>
        <fullName evidence="7">Cytochrome c domain-containing protein</fullName>
    </recommendedName>
</protein>
<dbReference type="InterPro" id="IPR015984">
    <property type="entry name" value="Cyt_c_prime_subgr"/>
</dbReference>
<dbReference type="SUPFAM" id="SSF47175">
    <property type="entry name" value="Cytochromes"/>
    <property type="match status" value="1"/>
</dbReference>
<dbReference type="AlphaFoldDB" id="A0A382B8J9"/>
<dbReference type="GO" id="GO:0020037">
    <property type="term" value="F:heme binding"/>
    <property type="evidence" value="ECO:0007669"/>
    <property type="project" value="InterPro"/>
</dbReference>
<dbReference type="Gene3D" id="1.20.120.10">
    <property type="entry name" value="Cytochrome c/b562"/>
    <property type="match status" value="1"/>
</dbReference>
<reference evidence="6" key="1">
    <citation type="submission" date="2018-05" db="EMBL/GenBank/DDBJ databases">
        <authorList>
            <person name="Lanie J.A."/>
            <person name="Ng W.-L."/>
            <person name="Kazmierczak K.M."/>
            <person name="Andrzejewski T.M."/>
            <person name="Davidsen T.M."/>
            <person name="Wayne K.J."/>
            <person name="Tettelin H."/>
            <person name="Glass J.I."/>
            <person name="Rusch D."/>
            <person name="Podicherti R."/>
            <person name="Tsui H.-C.T."/>
            <person name="Winkler M.E."/>
        </authorList>
    </citation>
    <scope>NUCLEOTIDE SEQUENCE</scope>
</reference>
<gene>
    <name evidence="6" type="ORF">METZ01_LOCUS162942</name>
</gene>
<proteinExistence type="predicted"/>
<keyword evidence="2" id="KW-0349">Heme</keyword>
<keyword evidence="4" id="KW-0249">Electron transport</keyword>
<dbReference type="GO" id="GO:0042597">
    <property type="term" value="C:periplasmic space"/>
    <property type="evidence" value="ECO:0007669"/>
    <property type="project" value="InterPro"/>
</dbReference>
<evidence type="ECO:0008006" key="7">
    <source>
        <dbReference type="Google" id="ProtNLM"/>
    </source>
</evidence>
<keyword evidence="3" id="KW-0479">Metal-binding</keyword>
<dbReference type="PIRSF" id="PIRSF000027">
    <property type="entry name" value="Cytc_c_prime"/>
    <property type="match status" value="1"/>
</dbReference>
<evidence type="ECO:0000256" key="2">
    <source>
        <dbReference type="ARBA" id="ARBA00022617"/>
    </source>
</evidence>
<dbReference type="GO" id="GO:0022900">
    <property type="term" value="P:electron transport chain"/>
    <property type="evidence" value="ECO:0007669"/>
    <property type="project" value="InterPro"/>
</dbReference>
<sequence length="152" mass="16234">MQLKAIPLSVLLLASFTIATPTFAQTAPEDAYDYRRSVMKSLGNHTHAFFLIFSGKVDQPTQMSTHANAISAIGAEMSTLFPAGSNVDNSSALPLIWEEPEQFSEVAQNAKIATAGLAAAVASGDRQAVAQGFRALGNACKGCHDRYREDDD</sequence>
<dbReference type="InterPro" id="IPR002321">
    <property type="entry name" value="Cyt_c_II"/>
</dbReference>
<dbReference type="PROSITE" id="PS51009">
    <property type="entry name" value="CYTCII"/>
    <property type="match status" value="1"/>
</dbReference>
<organism evidence="6">
    <name type="scientific">marine metagenome</name>
    <dbReference type="NCBI Taxonomy" id="408172"/>
    <lineage>
        <taxon>unclassified sequences</taxon>
        <taxon>metagenomes</taxon>
        <taxon>ecological metagenomes</taxon>
    </lineage>
</organism>
<dbReference type="EMBL" id="UINC01028677">
    <property type="protein sequence ID" value="SVB10088.1"/>
    <property type="molecule type" value="Genomic_DNA"/>
</dbReference>
<keyword evidence="1" id="KW-0813">Transport</keyword>
<evidence type="ECO:0000256" key="5">
    <source>
        <dbReference type="ARBA" id="ARBA00023004"/>
    </source>
</evidence>
<dbReference type="PRINTS" id="PR00608">
    <property type="entry name" value="CYTCHROMECII"/>
</dbReference>
<accession>A0A382B8J9</accession>
<evidence type="ECO:0000256" key="3">
    <source>
        <dbReference type="ARBA" id="ARBA00022723"/>
    </source>
</evidence>
<evidence type="ECO:0000313" key="6">
    <source>
        <dbReference type="EMBL" id="SVB10088.1"/>
    </source>
</evidence>
<dbReference type="InterPro" id="IPR012127">
    <property type="entry name" value="Cyt_c_prime"/>
</dbReference>
<dbReference type="Pfam" id="PF01322">
    <property type="entry name" value="Cytochrom_C_2"/>
    <property type="match status" value="1"/>
</dbReference>
<dbReference type="InterPro" id="IPR010980">
    <property type="entry name" value="Cyt_c/b562"/>
</dbReference>
<evidence type="ECO:0000256" key="4">
    <source>
        <dbReference type="ARBA" id="ARBA00022982"/>
    </source>
</evidence>
<dbReference type="GO" id="GO:0005506">
    <property type="term" value="F:iron ion binding"/>
    <property type="evidence" value="ECO:0007669"/>
    <property type="project" value="InterPro"/>
</dbReference>